<dbReference type="GO" id="GO:0019171">
    <property type="term" value="F:(3R)-hydroxyacyl-[acyl-carrier-protein] dehydratase activity"/>
    <property type="evidence" value="ECO:0007669"/>
    <property type="project" value="TreeGrafter"/>
</dbReference>
<dbReference type="Proteomes" id="UP000319865">
    <property type="component" value="Unassembled WGS sequence"/>
</dbReference>
<comment type="caution">
    <text evidence="1">The sequence shown here is derived from an EMBL/GenBank/DDBJ whole genome shotgun (WGS) entry which is preliminary data.</text>
</comment>
<reference evidence="1 2" key="1">
    <citation type="submission" date="2019-06" db="EMBL/GenBank/DDBJ databases">
        <title>Sequencing the genomes of 1000 actinobacteria strains.</title>
        <authorList>
            <person name="Klenk H.-P."/>
        </authorList>
    </citation>
    <scope>NUCLEOTIDE SEQUENCE [LARGE SCALE GENOMIC DNA]</scope>
    <source>
        <strain evidence="1 2">DSM 46837</strain>
    </source>
</reference>
<keyword evidence="2" id="KW-1185">Reference proteome</keyword>
<name>A0A543PG66_9ACTN</name>
<organism evidence="1 2">
    <name type="scientific">Blastococcus colisei</name>
    <dbReference type="NCBI Taxonomy" id="1564162"/>
    <lineage>
        <taxon>Bacteria</taxon>
        <taxon>Bacillati</taxon>
        <taxon>Actinomycetota</taxon>
        <taxon>Actinomycetes</taxon>
        <taxon>Geodermatophilales</taxon>
        <taxon>Geodermatophilaceae</taxon>
        <taxon>Blastococcus</taxon>
    </lineage>
</organism>
<dbReference type="PANTHER" id="PTHR28152">
    <property type="entry name" value="HYDROXYACYL-THIOESTER DEHYDRATASE TYPE 2, MITOCHONDRIAL"/>
    <property type="match status" value="1"/>
</dbReference>
<proteinExistence type="predicted"/>
<evidence type="ECO:0008006" key="3">
    <source>
        <dbReference type="Google" id="ProtNLM"/>
    </source>
</evidence>
<evidence type="ECO:0000313" key="1">
    <source>
        <dbReference type="EMBL" id="TQN43065.1"/>
    </source>
</evidence>
<dbReference type="EMBL" id="VFQE01000001">
    <property type="protein sequence ID" value="TQN43065.1"/>
    <property type="molecule type" value="Genomic_DNA"/>
</dbReference>
<accession>A0A543PG66</accession>
<dbReference type="AlphaFoldDB" id="A0A543PG66"/>
<dbReference type="PANTHER" id="PTHR28152:SF1">
    <property type="entry name" value="HYDROXYACYL-THIOESTER DEHYDRATASE TYPE 2, MITOCHONDRIAL"/>
    <property type="match status" value="1"/>
</dbReference>
<sequence length="150" mass="16472">MATQTTPPRFADITVGQAIPALVKRPTGLQLFRYSAVTWNAHLIHYDDAYARSEGYPAVLVQSHLHGAFLIQAALDWAGPGARLRRFRWENRHLAVPGDVLTCDGRVTATRTEDGFGVVECELFEHNQDGKLCAPGWAVIGFPLTQGESA</sequence>
<dbReference type="RefSeq" id="WP_142025614.1">
    <property type="nucleotide sequence ID" value="NZ_VFQE01000001.1"/>
</dbReference>
<evidence type="ECO:0000313" key="2">
    <source>
        <dbReference type="Proteomes" id="UP000319865"/>
    </source>
</evidence>
<dbReference type="Gene3D" id="3.10.129.10">
    <property type="entry name" value="Hotdog Thioesterase"/>
    <property type="match status" value="1"/>
</dbReference>
<dbReference type="SUPFAM" id="SSF54637">
    <property type="entry name" value="Thioesterase/thiol ester dehydrase-isomerase"/>
    <property type="match status" value="1"/>
</dbReference>
<dbReference type="InterPro" id="IPR029069">
    <property type="entry name" value="HotDog_dom_sf"/>
</dbReference>
<dbReference type="InterPro" id="IPR052741">
    <property type="entry name" value="Mitochondrial_HTD2"/>
</dbReference>
<protein>
    <recommendedName>
        <fullName evidence="3">Acyl dehydratase</fullName>
    </recommendedName>
</protein>
<dbReference type="OrthoDB" id="7183822at2"/>
<gene>
    <name evidence="1" type="ORF">FHU33_2487</name>
</gene>